<reference evidence="4" key="1">
    <citation type="journal article" date="2019" name="Int. J. Syst. Evol. Microbiol.">
        <title>The Global Catalogue of Microorganisms (GCM) 10K type strain sequencing project: providing services to taxonomists for standard genome sequencing and annotation.</title>
        <authorList>
            <consortium name="The Broad Institute Genomics Platform"/>
            <consortium name="The Broad Institute Genome Sequencing Center for Infectious Disease"/>
            <person name="Wu L."/>
            <person name="Ma J."/>
        </authorList>
    </citation>
    <scope>NUCLEOTIDE SEQUENCE [LARGE SCALE GENOMIC DNA]</scope>
    <source>
        <strain evidence="4">LMG 24813</strain>
    </source>
</reference>
<accession>A0ABV8P437</accession>
<evidence type="ECO:0000313" key="3">
    <source>
        <dbReference type="EMBL" id="MFC4203087.1"/>
    </source>
</evidence>
<dbReference type="Pfam" id="PF00497">
    <property type="entry name" value="SBP_bac_3"/>
    <property type="match status" value="1"/>
</dbReference>
<dbReference type="EMBL" id="JBHSBV010000008">
    <property type="protein sequence ID" value="MFC4203087.1"/>
    <property type="molecule type" value="Genomic_DNA"/>
</dbReference>
<protein>
    <submittedName>
        <fullName evidence="3">ABC transporter substrate-binding protein</fullName>
    </submittedName>
</protein>
<dbReference type="PANTHER" id="PTHR35936">
    <property type="entry name" value="MEMBRANE-BOUND LYTIC MUREIN TRANSGLYCOSYLASE F"/>
    <property type="match status" value="1"/>
</dbReference>
<keyword evidence="1" id="KW-0732">Signal</keyword>
<keyword evidence="4" id="KW-1185">Reference proteome</keyword>
<dbReference type="PANTHER" id="PTHR35936:SF17">
    <property type="entry name" value="ARGININE-BINDING EXTRACELLULAR PROTEIN ARTP"/>
    <property type="match status" value="1"/>
</dbReference>
<proteinExistence type="predicted"/>
<sequence>MNSKLEDIARDLAPHGVLRAAINFGNTVLAQRHPDSGEPAGISADLARELARRLGRDIEFVTFDAAGKVFAVADQDTWDVAFLAIDPVRAEKVQFTAPYVIIEGTYMVRSDSPFAQVGDVDREGVRVAVGKGAAYDLYLSRSLQHAELVRAPTSADAIDYFVDQSLDAAAGVRQPLEAYAATHAGLRVMRDRFTAIEQAMGTPKGRTVGLEYLQSFIKEMKASGFVADALKRSGQLAATVAP</sequence>
<evidence type="ECO:0000259" key="2">
    <source>
        <dbReference type="SMART" id="SM00062"/>
    </source>
</evidence>
<evidence type="ECO:0000256" key="1">
    <source>
        <dbReference type="ARBA" id="ARBA00022729"/>
    </source>
</evidence>
<dbReference type="SMART" id="SM00062">
    <property type="entry name" value="PBPb"/>
    <property type="match status" value="1"/>
</dbReference>
<dbReference type="InterPro" id="IPR001638">
    <property type="entry name" value="Solute-binding_3/MltF_N"/>
</dbReference>
<dbReference type="CDD" id="cd13623">
    <property type="entry name" value="PBP2_AA_hypothetical"/>
    <property type="match status" value="1"/>
</dbReference>
<comment type="caution">
    <text evidence="3">The sequence shown here is derived from an EMBL/GenBank/DDBJ whole genome shotgun (WGS) entry which is preliminary data.</text>
</comment>
<organism evidence="3 4">
    <name type="scientific">Candidimonas humi</name>
    <dbReference type="NCBI Taxonomy" id="683355"/>
    <lineage>
        <taxon>Bacteria</taxon>
        <taxon>Pseudomonadati</taxon>
        <taxon>Pseudomonadota</taxon>
        <taxon>Betaproteobacteria</taxon>
        <taxon>Burkholderiales</taxon>
        <taxon>Alcaligenaceae</taxon>
        <taxon>Candidimonas</taxon>
    </lineage>
</organism>
<gene>
    <name evidence="3" type="ORF">ACFOY1_19220</name>
</gene>
<name>A0ABV8P437_9BURK</name>
<evidence type="ECO:0000313" key="4">
    <source>
        <dbReference type="Proteomes" id="UP001595848"/>
    </source>
</evidence>
<feature type="domain" description="Solute-binding protein family 3/N-terminal" evidence="2">
    <location>
        <begin position="17"/>
        <end position="237"/>
    </location>
</feature>
<dbReference type="Proteomes" id="UP001595848">
    <property type="component" value="Unassembled WGS sequence"/>
</dbReference>
<dbReference type="RefSeq" id="WP_217966678.1">
    <property type="nucleotide sequence ID" value="NZ_JAHTBN010000018.1"/>
</dbReference>